<feature type="transmembrane region" description="Helical" evidence="6">
    <location>
        <begin position="262"/>
        <end position="282"/>
    </location>
</feature>
<keyword evidence="3 6" id="KW-0812">Transmembrane</keyword>
<evidence type="ECO:0000256" key="5">
    <source>
        <dbReference type="ARBA" id="ARBA00023136"/>
    </source>
</evidence>
<keyword evidence="4 6" id="KW-1133">Transmembrane helix</keyword>
<comment type="subcellular location">
    <subcellularLocation>
        <location evidence="1">Membrane</location>
        <topology evidence="1">Multi-pass membrane protein</topology>
    </subcellularLocation>
</comment>
<dbReference type="KEGG" id="poc:NCTC13071_02528"/>
<evidence type="ECO:0000256" key="6">
    <source>
        <dbReference type="RuleBase" id="RU004379"/>
    </source>
</evidence>
<feature type="transmembrane region" description="Helical" evidence="6">
    <location>
        <begin position="199"/>
        <end position="217"/>
    </location>
</feature>
<dbReference type="AlphaFoldDB" id="A0A3S4TGK1"/>
<feature type="transmembrane region" description="Helical" evidence="6">
    <location>
        <begin position="103"/>
        <end position="125"/>
    </location>
</feature>
<feature type="transmembrane region" description="Helical" evidence="6">
    <location>
        <begin position="167"/>
        <end position="187"/>
    </location>
</feature>
<sequence>MALHLYIEKEKIIFASKDDKTSFGKAETALLSAKHNRLLSKTVKNMDFKEFNERIREQEYGTNDMVLSEAFPALMRKVYLWMTLALAISGIVAYGVATSPNLLYLIYTNQLVFWGLIITELVLVWKISGSIWKENRSLAATTLMFATFAALNGATLSYIFIRFAPTAIIKTFFITSGTFAVTSAYGYFTKKDLSKWGSFLFMALDGLIIALVANIFLKSSMLDFIISIAGVLLFVGLTIWDSQNIKRQLAIAPDMSETSQKIALCGALDLYLDFINLFIYLLRLFGRDN</sequence>
<dbReference type="PANTHER" id="PTHR23291:SF50">
    <property type="entry name" value="PROTEIN LIFEGUARD 4"/>
    <property type="match status" value="1"/>
</dbReference>
<dbReference type="GO" id="GO:0005886">
    <property type="term" value="C:plasma membrane"/>
    <property type="evidence" value="ECO:0007669"/>
    <property type="project" value="TreeGrafter"/>
</dbReference>
<evidence type="ECO:0000256" key="1">
    <source>
        <dbReference type="ARBA" id="ARBA00004141"/>
    </source>
</evidence>
<comment type="similarity">
    <text evidence="2 6">Belongs to the BI1 family.</text>
</comment>
<evidence type="ECO:0000313" key="8">
    <source>
        <dbReference type="Proteomes" id="UP000274578"/>
    </source>
</evidence>
<dbReference type="InterPro" id="IPR006214">
    <property type="entry name" value="Bax_inhibitor_1-related"/>
</dbReference>
<feature type="transmembrane region" description="Helical" evidence="6">
    <location>
        <begin position="78"/>
        <end position="97"/>
    </location>
</feature>
<dbReference type="Proteomes" id="UP000274578">
    <property type="component" value="Chromosome 1"/>
</dbReference>
<evidence type="ECO:0000256" key="3">
    <source>
        <dbReference type="ARBA" id="ARBA00022692"/>
    </source>
</evidence>
<dbReference type="EMBL" id="LR134384">
    <property type="protein sequence ID" value="VEH16493.1"/>
    <property type="molecule type" value="Genomic_DNA"/>
</dbReference>
<feature type="transmembrane region" description="Helical" evidence="6">
    <location>
        <begin position="137"/>
        <end position="161"/>
    </location>
</feature>
<protein>
    <submittedName>
        <fullName evidence="7">Inner membrane protein YbhL</fullName>
    </submittedName>
</protein>
<feature type="transmembrane region" description="Helical" evidence="6">
    <location>
        <begin position="223"/>
        <end position="241"/>
    </location>
</feature>
<dbReference type="CDD" id="cd10432">
    <property type="entry name" value="BI-1-like_bacterial"/>
    <property type="match status" value="1"/>
</dbReference>
<gene>
    <name evidence="7" type="primary">ybhL</name>
    <name evidence="7" type="ORF">NCTC13071_02528</name>
</gene>
<evidence type="ECO:0000313" key="7">
    <source>
        <dbReference type="EMBL" id="VEH16493.1"/>
    </source>
</evidence>
<evidence type="ECO:0000256" key="4">
    <source>
        <dbReference type="ARBA" id="ARBA00022989"/>
    </source>
</evidence>
<keyword evidence="5 6" id="KW-0472">Membrane</keyword>
<dbReference type="Pfam" id="PF01027">
    <property type="entry name" value="Bax1-I"/>
    <property type="match status" value="1"/>
</dbReference>
<accession>A0A3S4TGK1</accession>
<name>A0A3S4TGK1_9BACT</name>
<reference evidence="7 8" key="1">
    <citation type="submission" date="2018-12" db="EMBL/GenBank/DDBJ databases">
        <authorList>
            <consortium name="Pathogen Informatics"/>
        </authorList>
    </citation>
    <scope>NUCLEOTIDE SEQUENCE [LARGE SCALE GENOMIC DNA]</scope>
    <source>
        <strain evidence="7 8">NCTC13071</strain>
    </source>
</reference>
<proteinExistence type="inferred from homology"/>
<dbReference type="PANTHER" id="PTHR23291">
    <property type="entry name" value="BAX INHIBITOR-RELATED"/>
    <property type="match status" value="1"/>
</dbReference>
<evidence type="ECO:0000256" key="2">
    <source>
        <dbReference type="ARBA" id="ARBA00010350"/>
    </source>
</evidence>
<organism evidence="7 8">
    <name type="scientific">Segatella oris</name>
    <dbReference type="NCBI Taxonomy" id="28135"/>
    <lineage>
        <taxon>Bacteria</taxon>
        <taxon>Pseudomonadati</taxon>
        <taxon>Bacteroidota</taxon>
        <taxon>Bacteroidia</taxon>
        <taxon>Bacteroidales</taxon>
        <taxon>Prevotellaceae</taxon>
        <taxon>Segatella</taxon>
    </lineage>
</organism>